<proteinExistence type="predicted"/>
<dbReference type="PANTHER" id="PTHR22916">
    <property type="entry name" value="GLYCOSYLTRANSFERASE"/>
    <property type="match status" value="1"/>
</dbReference>
<dbReference type="InterPro" id="IPR001173">
    <property type="entry name" value="Glyco_trans_2-like"/>
</dbReference>
<gene>
    <name evidence="2" type="ORF">GCM10008111_19380</name>
</gene>
<keyword evidence="3" id="KW-1185">Reference proteome</keyword>
<feature type="domain" description="Glycosyltransferase 2-like" evidence="1">
    <location>
        <begin position="27"/>
        <end position="164"/>
    </location>
</feature>
<dbReference type="InterPro" id="IPR029044">
    <property type="entry name" value="Nucleotide-diphossugar_trans"/>
</dbReference>
<evidence type="ECO:0000259" key="1">
    <source>
        <dbReference type="Pfam" id="PF00535"/>
    </source>
</evidence>
<sequence length="340" mass="38971">MVGIVFIKCRLFKCVSSKIHAKYMKLSIIIPAFKVAPYIFECLLSVLCQKTNFDFEVIVCDDASTDSTYKIINYLASSYPNLVVLKNELNLGLVATMKRLLESVKGQYIAYLDGDDVALPGKLQLQVDYLDANPLCSMVYHESDMFDSVSGNTIKYYSRDFYNAHYIPQKATIDHLVKYTVFLQASSIMFRRYPAFIDALAHGNNIICDYPWHIRNIGLNPGTIDRIDNVFGRYRVHNSSFGGQTQCNPNRRIQVTDELIHACKHSQFFGVNEDTVQFGINHIYFSAALYFLKMGMVEHFQSMLGKSAEKELYFDKRHEFALKHINAPEKVMQHLGWQNG</sequence>
<organism evidence="2 3">
    <name type="scientific">Alishewanella tabrizica</name>
    <dbReference type="NCBI Taxonomy" id="671278"/>
    <lineage>
        <taxon>Bacteria</taxon>
        <taxon>Pseudomonadati</taxon>
        <taxon>Pseudomonadota</taxon>
        <taxon>Gammaproteobacteria</taxon>
        <taxon>Alteromonadales</taxon>
        <taxon>Alteromonadaceae</taxon>
        <taxon>Alishewanella</taxon>
    </lineage>
</organism>
<dbReference type="Gene3D" id="3.90.550.10">
    <property type="entry name" value="Spore Coat Polysaccharide Biosynthesis Protein SpsA, Chain A"/>
    <property type="match status" value="1"/>
</dbReference>
<dbReference type="Proteomes" id="UP000634667">
    <property type="component" value="Unassembled WGS sequence"/>
</dbReference>
<dbReference type="SUPFAM" id="SSF53448">
    <property type="entry name" value="Nucleotide-diphospho-sugar transferases"/>
    <property type="match status" value="1"/>
</dbReference>
<evidence type="ECO:0000313" key="3">
    <source>
        <dbReference type="Proteomes" id="UP000634667"/>
    </source>
</evidence>
<dbReference type="PANTHER" id="PTHR22916:SF3">
    <property type="entry name" value="UDP-GLCNAC:BETAGAL BETA-1,3-N-ACETYLGLUCOSAMINYLTRANSFERASE-LIKE PROTEIN 1"/>
    <property type="match status" value="1"/>
</dbReference>
<dbReference type="Pfam" id="PF00535">
    <property type="entry name" value="Glycos_transf_2"/>
    <property type="match status" value="1"/>
</dbReference>
<name>A0ABQ2WQQ5_9ALTE</name>
<accession>A0ABQ2WQQ5</accession>
<keyword evidence="2" id="KW-0808">Transferase</keyword>
<evidence type="ECO:0000313" key="2">
    <source>
        <dbReference type="EMBL" id="GGW63450.1"/>
    </source>
</evidence>
<dbReference type="GO" id="GO:0016740">
    <property type="term" value="F:transferase activity"/>
    <property type="evidence" value="ECO:0007669"/>
    <property type="project" value="UniProtKB-KW"/>
</dbReference>
<comment type="caution">
    <text evidence="2">The sequence shown here is derived from an EMBL/GenBank/DDBJ whole genome shotgun (WGS) entry which is preliminary data.</text>
</comment>
<reference evidence="3" key="1">
    <citation type="journal article" date="2019" name="Int. J. Syst. Evol. Microbiol.">
        <title>The Global Catalogue of Microorganisms (GCM) 10K type strain sequencing project: providing services to taxonomists for standard genome sequencing and annotation.</title>
        <authorList>
            <consortium name="The Broad Institute Genomics Platform"/>
            <consortium name="The Broad Institute Genome Sequencing Center for Infectious Disease"/>
            <person name="Wu L."/>
            <person name="Ma J."/>
        </authorList>
    </citation>
    <scope>NUCLEOTIDE SEQUENCE [LARGE SCALE GENOMIC DNA]</scope>
    <source>
        <strain evidence="3">KCTC 23723</strain>
    </source>
</reference>
<protein>
    <submittedName>
        <fullName evidence="2">Glycosyl transferase</fullName>
    </submittedName>
</protein>
<dbReference type="EMBL" id="BMYR01000007">
    <property type="protein sequence ID" value="GGW63450.1"/>
    <property type="molecule type" value="Genomic_DNA"/>
</dbReference>
<dbReference type="CDD" id="cd00761">
    <property type="entry name" value="Glyco_tranf_GTA_type"/>
    <property type="match status" value="1"/>
</dbReference>